<protein>
    <submittedName>
        <fullName evidence="7">Tail-specific protease</fullName>
        <ecNumber evidence="7">3.4.21.102</ecNumber>
    </submittedName>
</protein>
<evidence type="ECO:0000259" key="6">
    <source>
        <dbReference type="SMART" id="SM00245"/>
    </source>
</evidence>
<dbReference type="Pfam" id="PF17804">
    <property type="entry name" value="TSP_NTD"/>
    <property type="match status" value="1"/>
</dbReference>
<gene>
    <name evidence="7" type="ORF">MNBD_GAMMA17-1265</name>
</gene>
<dbReference type="PANTHER" id="PTHR32060:SF22">
    <property type="entry name" value="CARBOXYL-TERMINAL-PROCESSING PEPTIDASE 3, CHLOROPLASTIC"/>
    <property type="match status" value="1"/>
</dbReference>
<evidence type="ECO:0000256" key="1">
    <source>
        <dbReference type="ARBA" id="ARBA00009179"/>
    </source>
</evidence>
<dbReference type="GO" id="GO:0004252">
    <property type="term" value="F:serine-type endopeptidase activity"/>
    <property type="evidence" value="ECO:0007669"/>
    <property type="project" value="UniProtKB-EC"/>
</dbReference>
<dbReference type="Pfam" id="PF11818">
    <property type="entry name" value="DUF3340"/>
    <property type="match status" value="1"/>
</dbReference>
<organism evidence="7">
    <name type="scientific">hydrothermal vent metagenome</name>
    <dbReference type="NCBI Taxonomy" id="652676"/>
    <lineage>
        <taxon>unclassified sequences</taxon>
        <taxon>metagenomes</taxon>
        <taxon>ecological metagenomes</taxon>
    </lineage>
</organism>
<dbReference type="SUPFAM" id="SSF52096">
    <property type="entry name" value="ClpP/crotonase"/>
    <property type="match status" value="1"/>
</dbReference>
<dbReference type="SUPFAM" id="SSF50156">
    <property type="entry name" value="PDZ domain-like"/>
    <property type="match status" value="1"/>
</dbReference>
<dbReference type="GO" id="GO:0007165">
    <property type="term" value="P:signal transduction"/>
    <property type="evidence" value="ECO:0007669"/>
    <property type="project" value="TreeGrafter"/>
</dbReference>
<keyword evidence="3 7" id="KW-0378">Hydrolase</keyword>
<dbReference type="EMBL" id="UOFQ01000128">
    <property type="protein sequence ID" value="VAW89261.1"/>
    <property type="molecule type" value="Genomic_DNA"/>
</dbReference>
<evidence type="ECO:0000256" key="3">
    <source>
        <dbReference type="ARBA" id="ARBA00022801"/>
    </source>
</evidence>
<dbReference type="InterPro" id="IPR029045">
    <property type="entry name" value="ClpP/crotonase-like_dom_sf"/>
</dbReference>
<dbReference type="InterPro" id="IPR004447">
    <property type="entry name" value="Peptidase_S41A"/>
</dbReference>
<dbReference type="Gene3D" id="3.90.226.10">
    <property type="entry name" value="2-enoyl-CoA Hydratase, Chain A, domain 1"/>
    <property type="match status" value="1"/>
</dbReference>
<dbReference type="InterPro" id="IPR001478">
    <property type="entry name" value="PDZ"/>
</dbReference>
<dbReference type="AlphaFoldDB" id="A0A3B0ZCG8"/>
<dbReference type="Gene3D" id="2.30.42.10">
    <property type="match status" value="1"/>
</dbReference>
<reference evidence="7" key="1">
    <citation type="submission" date="2018-06" db="EMBL/GenBank/DDBJ databases">
        <authorList>
            <person name="Zhirakovskaya E."/>
        </authorList>
    </citation>
    <scope>NUCLEOTIDE SEQUENCE</scope>
</reference>
<dbReference type="Pfam" id="PF00595">
    <property type="entry name" value="PDZ"/>
    <property type="match status" value="1"/>
</dbReference>
<keyword evidence="2 7" id="KW-0645">Protease</keyword>
<name>A0A3B0ZCG8_9ZZZZ</name>
<dbReference type="GO" id="GO:0006508">
    <property type="term" value="P:proteolysis"/>
    <property type="evidence" value="ECO:0007669"/>
    <property type="project" value="UniProtKB-KW"/>
</dbReference>
<feature type="domain" description="PDZ" evidence="5">
    <location>
        <begin position="236"/>
        <end position="314"/>
    </location>
</feature>
<dbReference type="GO" id="GO:0030288">
    <property type="term" value="C:outer membrane-bounded periplasmic space"/>
    <property type="evidence" value="ECO:0007669"/>
    <property type="project" value="TreeGrafter"/>
</dbReference>
<dbReference type="Pfam" id="PF03572">
    <property type="entry name" value="Peptidase_S41"/>
    <property type="match status" value="1"/>
</dbReference>
<dbReference type="NCBIfam" id="TIGR00225">
    <property type="entry name" value="prc"/>
    <property type="match status" value="1"/>
</dbReference>
<keyword evidence="4" id="KW-0720">Serine protease</keyword>
<dbReference type="CDD" id="cd07560">
    <property type="entry name" value="Peptidase_S41_CPP"/>
    <property type="match status" value="1"/>
</dbReference>
<dbReference type="InterPro" id="IPR005151">
    <property type="entry name" value="Tail-specific_protease"/>
</dbReference>
<evidence type="ECO:0000256" key="4">
    <source>
        <dbReference type="ARBA" id="ARBA00022825"/>
    </source>
</evidence>
<evidence type="ECO:0000313" key="7">
    <source>
        <dbReference type="EMBL" id="VAW89261.1"/>
    </source>
</evidence>
<comment type="similarity">
    <text evidence="1">Belongs to the peptidase S41A family.</text>
</comment>
<dbReference type="InterPro" id="IPR036034">
    <property type="entry name" value="PDZ_sf"/>
</dbReference>
<dbReference type="EC" id="3.4.21.102" evidence="7"/>
<sequence length="703" mass="78680">MIRNITLITLLACATLPFSVASAALSPAPEHSFSAVLVAKFITQFHYKKNKLDDAQSKAILSKYIDTLDPNRNIFTKRDVETFNLYNSTLDDAIRDGNLSPAFSIYRKYNQRRIERADFALQRLTQSFDFTIDEHYQFDRSESAWPEDKKALNEIWRKRVKNDILTLILSKKSDEEIQKRLSKRYERIKTRTSQVKAEDVYEAFINAYLISIEPHTAYFSPRTSENFNINMRLSLEGIGAVLQTVGDYTVVKKTIPGGPAEMSGQFQSEDRISSVGQGVDGKMEDVVGWRIGDVVALIRGPKNTVVRLQLLPKGNEDSPGKIVTITRDKIKLEEQHAKKSIIEIPNGDTTSRIGVITIPTFYMDFEGARRGDKDYVSTTRDTRKLLKELQAEKIDGLVINLADNGGGSLPEAISLTGLFIESGPVVQVRDSDNKLDINEDTDDDIAYRGPITVLVNRYSASASEIFAGAMQDYGRATIVGETTYGKGTVQQVLNLNRHAPRNSATLGQLKLTMAQFFRINGDSTQNRGVIPDIKFPTAESSSELGESALDNALPWARIKAADYEPYGLIRDDLSTIQARHLSRTEADKGFQYLQAQAEARKNALAKTSVTLFKTARKEEREKQRNESLTRLNKFRTSIGLSPKKMSDLENDSEVASDEDEKFLDEVKNIRVKEAAAILADLITQPDTSVKVTQSNTQDSGQKN</sequence>
<dbReference type="FunFam" id="3.90.226.10:FF:000090">
    <property type="entry name" value="Tail-specific protease"/>
    <property type="match status" value="1"/>
</dbReference>
<dbReference type="PANTHER" id="PTHR32060">
    <property type="entry name" value="TAIL-SPECIFIC PROTEASE"/>
    <property type="match status" value="1"/>
</dbReference>
<dbReference type="InterPro" id="IPR040573">
    <property type="entry name" value="TSP_N"/>
</dbReference>
<feature type="domain" description="Tail specific protease" evidence="6">
    <location>
        <begin position="318"/>
        <end position="536"/>
    </location>
</feature>
<dbReference type="SMART" id="SM00245">
    <property type="entry name" value="TSPc"/>
    <property type="match status" value="1"/>
</dbReference>
<evidence type="ECO:0000256" key="2">
    <source>
        <dbReference type="ARBA" id="ARBA00022670"/>
    </source>
</evidence>
<proteinExistence type="inferred from homology"/>
<dbReference type="InterPro" id="IPR020992">
    <property type="entry name" value="Tail_Prtase_C"/>
</dbReference>
<dbReference type="CDD" id="cd06782">
    <property type="entry name" value="cpPDZ_CPP-like"/>
    <property type="match status" value="1"/>
</dbReference>
<evidence type="ECO:0000259" key="5">
    <source>
        <dbReference type="SMART" id="SM00228"/>
    </source>
</evidence>
<dbReference type="SMART" id="SM00228">
    <property type="entry name" value="PDZ"/>
    <property type="match status" value="1"/>
</dbReference>
<accession>A0A3B0ZCG8</accession>